<evidence type="ECO:0000313" key="4">
    <source>
        <dbReference type="Proteomes" id="UP001303473"/>
    </source>
</evidence>
<feature type="compositionally biased region" description="Basic and acidic residues" evidence="1">
    <location>
        <begin position="997"/>
        <end position="1006"/>
    </location>
</feature>
<gene>
    <name evidence="3" type="ORF">QBC46DRAFT_392990</name>
</gene>
<feature type="domain" description="MINDY deubiquitinase" evidence="2">
    <location>
        <begin position="393"/>
        <end position="699"/>
    </location>
</feature>
<dbReference type="AlphaFoldDB" id="A0AAN6S290"/>
<keyword evidence="4" id="KW-1185">Reference proteome</keyword>
<dbReference type="Proteomes" id="UP001303473">
    <property type="component" value="Unassembled WGS sequence"/>
</dbReference>
<feature type="compositionally biased region" description="Basic and acidic residues" evidence="1">
    <location>
        <begin position="49"/>
        <end position="59"/>
    </location>
</feature>
<organism evidence="3 4">
    <name type="scientific">Diplogelasinospora grovesii</name>
    <dbReference type="NCBI Taxonomy" id="303347"/>
    <lineage>
        <taxon>Eukaryota</taxon>
        <taxon>Fungi</taxon>
        <taxon>Dikarya</taxon>
        <taxon>Ascomycota</taxon>
        <taxon>Pezizomycotina</taxon>
        <taxon>Sordariomycetes</taxon>
        <taxon>Sordariomycetidae</taxon>
        <taxon>Sordariales</taxon>
        <taxon>Diplogelasinosporaceae</taxon>
        <taxon>Diplogelasinospora</taxon>
    </lineage>
</organism>
<dbReference type="GO" id="GO:0005829">
    <property type="term" value="C:cytosol"/>
    <property type="evidence" value="ECO:0007669"/>
    <property type="project" value="TreeGrafter"/>
</dbReference>
<sequence length="1006" mass="107758">MVTRKPLPSDASIDTNVAPQIRMQDVRQALWSPTDSEVNDDEIWGDQNEASHRRNESQRPSDSTEQDVPAALRPGTAANYTGLEDEDNVWVDNVPETHPNGQDGLGGDIDSVPTILRPGGGSQAAHTTAAPAETGNDITPIPTVLRPGPGGGALRPETNPFKRKMTSGGALPGGSSQEELDRPIVPTRAFSELSLNASTNPWQPALDEKQEAPVLAPPVLTRQETGEDVWNSGKQTRQPSPGQTSSNSPALLSLRSEESSAGWEDEPSRKASANAPQLLPPADEDVLEGAHAWDDLGTVNKGEAPALSAPNAAVASSSGGGAGDDWNLIDFDAPPGPPPKQNTWDNFVDAREEAPALPERVAEHDAPPALPPRRSADLPPAPSRSAPIPAGSETYQIKNINWVDASAAQNPRVTPILVQNMNGPCPLVALVNALTLTTPAEKSNTALIEVLRSREQVSLGLLLDVVFDELMSERRTDADGELPDVSELYSFLKGLHTGMNVNPRFIPTPGVVTAFKRTSLTHLHPTERSDEAIPGTFEDTREMALYSTFAIPLIHGWLPARHDAVYDAFARQAASYEDAQNLLFREEELEDKLSSPTGQGLTEEEQQIYQDILTIKSFLSISATQLTSWGLDVIRKAMKPGSVVILFRNDHFSTLYRHPQTLELLTLVTDAGYARHDEVVWESLVDVNGEHAEFFSGDFRLVGGASHAQQTDSGHQRGGSWAGVASRNQHPDGWTTVQGRQGNQSQRQQNDTTFEAPDASSTEQEDRDLALALQLQEEEDDRHRREQERRRRESLLSEQYIEQQGTPPRGARGGRGGTSTASGRGGGHARGGSSNNSVASAARRSSSSVNVPTTSNTSVNGHGRHSSYSGAARGGARPAQQQVRSLIPPRSVAVNRPADESADDVPPSYEHAAKQTPYVPPEGHPTHPASTLGREGAGPSTSSASLAPSSQAPRPNPLINRAGRTVSNSGLPGVSGRMRQGVRPPAVQAGSGTSFSGKERDGCTVM</sequence>
<feature type="compositionally biased region" description="Gly residues" evidence="1">
    <location>
        <begin position="811"/>
        <end position="830"/>
    </location>
</feature>
<reference evidence="4" key="1">
    <citation type="journal article" date="2023" name="Mol. Phylogenet. Evol.">
        <title>Genome-scale phylogeny and comparative genomics of the fungal order Sordariales.</title>
        <authorList>
            <person name="Hensen N."/>
            <person name="Bonometti L."/>
            <person name="Westerberg I."/>
            <person name="Brannstrom I.O."/>
            <person name="Guillou S."/>
            <person name="Cros-Aarteil S."/>
            <person name="Calhoun S."/>
            <person name="Haridas S."/>
            <person name="Kuo A."/>
            <person name="Mondo S."/>
            <person name="Pangilinan J."/>
            <person name="Riley R."/>
            <person name="LaButti K."/>
            <person name="Andreopoulos B."/>
            <person name="Lipzen A."/>
            <person name="Chen C."/>
            <person name="Yan M."/>
            <person name="Daum C."/>
            <person name="Ng V."/>
            <person name="Clum A."/>
            <person name="Steindorff A."/>
            <person name="Ohm R.A."/>
            <person name="Martin F."/>
            <person name="Silar P."/>
            <person name="Natvig D.O."/>
            <person name="Lalanne C."/>
            <person name="Gautier V."/>
            <person name="Ament-Velasquez S.L."/>
            <person name="Kruys A."/>
            <person name="Hutchinson M.I."/>
            <person name="Powell A.J."/>
            <person name="Barry K."/>
            <person name="Miller A.N."/>
            <person name="Grigoriev I.V."/>
            <person name="Debuchy R."/>
            <person name="Gladieux P."/>
            <person name="Hiltunen Thoren M."/>
            <person name="Johannesson H."/>
        </authorList>
    </citation>
    <scope>NUCLEOTIDE SEQUENCE [LARGE SCALE GENOMIC DNA]</scope>
    <source>
        <strain evidence="4">CBS 340.73</strain>
    </source>
</reference>
<feature type="compositionally biased region" description="Low complexity" evidence="1">
    <location>
        <begin position="831"/>
        <end position="884"/>
    </location>
</feature>
<proteinExistence type="predicted"/>
<dbReference type="PANTHER" id="PTHR18063:SF6">
    <property type="entry name" value="UBIQUITIN CARBOXYL-TERMINAL HYDROLASE"/>
    <property type="match status" value="1"/>
</dbReference>
<evidence type="ECO:0000259" key="2">
    <source>
        <dbReference type="Pfam" id="PF04424"/>
    </source>
</evidence>
<dbReference type="GO" id="GO:0016807">
    <property type="term" value="F:cysteine-type carboxypeptidase activity"/>
    <property type="evidence" value="ECO:0007669"/>
    <property type="project" value="TreeGrafter"/>
</dbReference>
<evidence type="ECO:0000313" key="3">
    <source>
        <dbReference type="EMBL" id="KAK3937338.1"/>
    </source>
</evidence>
<dbReference type="GO" id="GO:1990380">
    <property type="term" value="F:K48-linked deubiquitinase activity"/>
    <property type="evidence" value="ECO:0007669"/>
    <property type="project" value="InterPro"/>
</dbReference>
<dbReference type="PANTHER" id="PTHR18063">
    <property type="entry name" value="NF-E2 INDUCIBLE PROTEIN"/>
    <property type="match status" value="1"/>
</dbReference>
<dbReference type="InterPro" id="IPR007518">
    <property type="entry name" value="MINDY"/>
</dbReference>
<feature type="compositionally biased region" description="Polar residues" evidence="1">
    <location>
        <begin position="232"/>
        <end position="247"/>
    </location>
</feature>
<feature type="compositionally biased region" description="Low complexity" evidence="1">
    <location>
        <begin position="937"/>
        <end position="953"/>
    </location>
</feature>
<dbReference type="GO" id="GO:0004843">
    <property type="term" value="F:cysteine-type deubiquitinase activity"/>
    <property type="evidence" value="ECO:0007669"/>
    <property type="project" value="InterPro"/>
</dbReference>
<feature type="region of interest" description="Disordered" evidence="1">
    <location>
        <begin position="706"/>
        <end position="1006"/>
    </location>
</feature>
<accession>A0AAN6S290</accession>
<dbReference type="EMBL" id="MU853857">
    <property type="protein sequence ID" value="KAK3937338.1"/>
    <property type="molecule type" value="Genomic_DNA"/>
</dbReference>
<protein>
    <submittedName>
        <fullName evidence="3">Protein FAM63A</fullName>
    </submittedName>
</protein>
<feature type="compositionally biased region" description="Low complexity" evidence="1">
    <location>
        <begin position="304"/>
        <end position="317"/>
    </location>
</feature>
<feature type="compositionally biased region" description="Low complexity" evidence="1">
    <location>
        <begin position="738"/>
        <end position="750"/>
    </location>
</feature>
<dbReference type="GO" id="GO:0071108">
    <property type="term" value="P:protein K48-linked deubiquitination"/>
    <property type="evidence" value="ECO:0007669"/>
    <property type="project" value="TreeGrafter"/>
</dbReference>
<dbReference type="GO" id="GO:0071944">
    <property type="term" value="C:cell periphery"/>
    <property type="evidence" value="ECO:0007669"/>
    <property type="project" value="TreeGrafter"/>
</dbReference>
<feature type="compositionally biased region" description="Basic and acidic residues" evidence="1">
    <location>
        <begin position="781"/>
        <end position="795"/>
    </location>
</feature>
<evidence type="ECO:0000256" key="1">
    <source>
        <dbReference type="SAM" id="MobiDB-lite"/>
    </source>
</evidence>
<dbReference type="InterPro" id="IPR033979">
    <property type="entry name" value="MINDY_domain"/>
</dbReference>
<name>A0AAN6S290_9PEZI</name>
<feature type="region of interest" description="Disordered" evidence="1">
    <location>
        <begin position="29"/>
        <end position="341"/>
    </location>
</feature>
<feature type="region of interest" description="Disordered" evidence="1">
    <location>
        <begin position="1"/>
        <end position="20"/>
    </location>
</feature>
<dbReference type="Pfam" id="PF04424">
    <property type="entry name" value="MINDY_DUB"/>
    <property type="match status" value="1"/>
</dbReference>
<comment type="caution">
    <text evidence="3">The sequence shown here is derived from an EMBL/GenBank/DDBJ whole genome shotgun (WGS) entry which is preliminary data.</text>
</comment>
<feature type="region of interest" description="Disordered" evidence="1">
    <location>
        <begin position="358"/>
        <end position="390"/>
    </location>
</feature>
<feature type="compositionally biased region" description="Polar residues" evidence="1">
    <location>
        <begin position="193"/>
        <end position="202"/>
    </location>
</feature>